<organism evidence="2 3">
    <name type="scientific">Aquilegia coerulea</name>
    <name type="common">Rocky mountain columbine</name>
    <dbReference type="NCBI Taxonomy" id="218851"/>
    <lineage>
        <taxon>Eukaryota</taxon>
        <taxon>Viridiplantae</taxon>
        <taxon>Streptophyta</taxon>
        <taxon>Embryophyta</taxon>
        <taxon>Tracheophyta</taxon>
        <taxon>Spermatophyta</taxon>
        <taxon>Magnoliopsida</taxon>
        <taxon>Ranunculales</taxon>
        <taxon>Ranunculaceae</taxon>
        <taxon>Thalictroideae</taxon>
        <taxon>Aquilegia</taxon>
    </lineage>
</organism>
<gene>
    <name evidence="2" type="ORF">AQUCO_01000724v1</name>
</gene>
<evidence type="ECO:0000256" key="1">
    <source>
        <dbReference type="SAM" id="MobiDB-lite"/>
    </source>
</evidence>
<name>A0A2G5EBG7_AQUCA</name>
<feature type="compositionally biased region" description="Low complexity" evidence="1">
    <location>
        <begin position="170"/>
        <end position="179"/>
    </location>
</feature>
<evidence type="ECO:0000313" key="3">
    <source>
        <dbReference type="Proteomes" id="UP000230069"/>
    </source>
</evidence>
<dbReference type="EMBL" id="KZ305027">
    <property type="protein sequence ID" value="PIA53051.1"/>
    <property type="molecule type" value="Genomic_DNA"/>
</dbReference>
<accession>A0A2G5EBG7</accession>
<feature type="compositionally biased region" description="Low complexity" evidence="1">
    <location>
        <begin position="55"/>
        <end position="81"/>
    </location>
</feature>
<dbReference type="InParanoid" id="A0A2G5EBG7"/>
<protein>
    <submittedName>
        <fullName evidence="2">Uncharacterized protein</fullName>
    </submittedName>
</protein>
<dbReference type="Proteomes" id="UP000230069">
    <property type="component" value="Unassembled WGS sequence"/>
</dbReference>
<feature type="compositionally biased region" description="Polar residues" evidence="1">
    <location>
        <begin position="137"/>
        <end position="149"/>
    </location>
</feature>
<feature type="region of interest" description="Disordered" evidence="1">
    <location>
        <begin position="50"/>
        <end position="88"/>
    </location>
</feature>
<evidence type="ECO:0000313" key="2">
    <source>
        <dbReference type="EMBL" id="PIA53051.1"/>
    </source>
</evidence>
<proteinExistence type="predicted"/>
<feature type="compositionally biased region" description="Basic and acidic residues" evidence="1">
    <location>
        <begin position="1"/>
        <end position="13"/>
    </location>
</feature>
<keyword evidence="3" id="KW-1185">Reference proteome</keyword>
<feature type="region of interest" description="Disordered" evidence="1">
    <location>
        <begin position="122"/>
        <end position="183"/>
    </location>
</feature>
<sequence>MATREFDLEDNAKKMKSSLSASGSQLILHRKQYPCSTGIRIDEKGLSWIENANSPKANQPQPLKQQQQQQFKKQKGIQQTQSNRQSSRICCKAVREMLGSSDTQEEPAEAYKNKLAEHYLSDSDLSSSEDTDSDYSINQKANTDSLKNNEPQHLHQPQQQQLNKQKRIRQTQSQRRSSTFCGDEAAAKEAAEVVADAYEKDVYITMTAEGLSWLKNELFSFGPPEPI</sequence>
<dbReference type="AlphaFoldDB" id="A0A2G5EBG7"/>
<feature type="compositionally biased region" description="Low complexity" evidence="1">
    <location>
        <begin position="154"/>
        <end position="163"/>
    </location>
</feature>
<feature type="region of interest" description="Disordered" evidence="1">
    <location>
        <begin position="1"/>
        <end position="23"/>
    </location>
</feature>
<reference evidence="2 3" key="1">
    <citation type="submission" date="2017-09" db="EMBL/GenBank/DDBJ databases">
        <title>WGS assembly of Aquilegia coerulea Goldsmith.</title>
        <authorList>
            <person name="Hodges S."/>
            <person name="Kramer E."/>
            <person name="Nordborg M."/>
            <person name="Tomkins J."/>
            <person name="Borevitz J."/>
            <person name="Derieg N."/>
            <person name="Yan J."/>
            <person name="Mihaltcheva S."/>
            <person name="Hayes R.D."/>
            <person name="Rokhsar D."/>
        </authorList>
    </citation>
    <scope>NUCLEOTIDE SEQUENCE [LARGE SCALE GENOMIC DNA]</scope>
    <source>
        <strain evidence="3">cv. Goldsmith</strain>
    </source>
</reference>